<proteinExistence type="predicted"/>
<dbReference type="Gene3D" id="3.10.450.50">
    <property type="match status" value="1"/>
</dbReference>
<dbReference type="Pfam" id="PF13577">
    <property type="entry name" value="SnoaL_4"/>
    <property type="match status" value="1"/>
</dbReference>
<dbReference type="STRING" id="260086.SAMN05216207_10715"/>
<dbReference type="AlphaFoldDB" id="A0A1I5HPM2"/>
<evidence type="ECO:0000313" key="3">
    <source>
        <dbReference type="Proteomes" id="UP000199614"/>
    </source>
</evidence>
<feature type="domain" description="SnoaL-like" evidence="1">
    <location>
        <begin position="12"/>
        <end position="140"/>
    </location>
</feature>
<evidence type="ECO:0000313" key="2">
    <source>
        <dbReference type="EMBL" id="SFO50079.1"/>
    </source>
</evidence>
<dbReference type="InterPro" id="IPR032710">
    <property type="entry name" value="NTF2-like_dom_sf"/>
</dbReference>
<dbReference type="InterPro" id="IPR037401">
    <property type="entry name" value="SnoaL-like"/>
</dbReference>
<dbReference type="CDD" id="cd00531">
    <property type="entry name" value="NTF2_like"/>
    <property type="match status" value="1"/>
</dbReference>
<gene>
    <name evidence="2" type="ORF">SAMN05216207_10715</name>
</gene>
<reference evidence="2 3" key="1">
    <citation type="submission" date="2016-10" db="EMBL/GenBank/DDBJ databases">
        <authorList>
            <person name="de Groot N.N."/>
        </authorList>
    </citation>
    <scope>NUCLEOTIDE SEQUENCE [LARGE SCALE GENOMIC DNA]</scope>
    <source>
        <strain evidence="2 3">CGMCC 4.1877</strain>
    </source>
</reference>
<protein>
    <submittedName>
        <fullName evidence="2">SnoaL-like domain-containing protein</fullName>
    </submittedName>
</protein>
<dbReference type="RefSeq" id="WP_177238832.1">
    <property type="nucleotide sequence ID" value="NZ_FOUY01000071.1"/>
</dbReference>
<dbReference type="Proteomes" id="UP000199614">
    <property type="component" value="Unassembled WGS sequence"/>
</dbReference>
<organism evidence="2 3">
    <name type="scientific">Pseudonocardia ammonioxydans</name>
    <dbReference type="NCBI Taxonomy" id="260086"/>
    <lineage>
        <taxon>Bacteria</taxon>
        <taxon>Bacillati</taxon>
        <taxon>Actinomycetota</taxon>
        <taxon>Actinomycetes</taxon>
        <taxon>Pseudonocardiales</taxon>
        <taxon>Pseudonocardiaceae</taxon>
        <taxon>Pseudonocardia</taxon>
    </lineage>
</organism>
<dbReference type="EMBL" id="FOUY01000071">
    <property type="protein sequence ID" value="SFO50079.1"/>
    <property type="molecule type" value="Genomic_DNA"/>
</dbReference>
<dbReference type="SUPFAM" id="SSF54427">
    <property type="entry name" value="NTF2-like"/>
    <property type="match status" value="1"/>
</dbReference>
<name>A0A1I5HPM2_PSUAM</name>
<keyword evidence="3" id="KW-1185">Reference proteome</keyword>
<evidence type="ECO:0000259" key="1">
    <source>
        <dbReference type="Pfam" id="PF13577"/>
    </source>
</evidence>
<accession>A0A1I5HPM2</accession>
<sequence>MSGAPPPVSIAELDARLQIATAMDSYAIGLDGRDLDRFLDAWHEDAVWDVDHPPARCAGHAEIAEYARESWTGFRVVNHITTNHIVEFENGDVEGGEQASGVGHAAAILVSADGLYITAAAIFHDRYQRRAGRWRISYRKVALNHWTEHPQANVRVHVGDVTG</sequence>